<comment type="similarity">
    <text evidence="1 7">Belongs to the Arg-specific ADP-ribosyltransferase family.</text>
</comment>
<dbReference type="OrthoDB" id="423533at2759"/>
<dbReference type="GeneID" id="114436489"/>
<evidence type="ECO:0000256" key="3">
    <source>
        <dbReference type="ARBA" id="ARBA00022679"/>
    </source>
</evidence>
<name>A0A6P7I3M9_9TELE</name>
<organism evidence="9 10">
    <name type="scientific">Parambassis ranga</name>
    <name type="common">Indian glassy fish</name>
    <dbReference type="NCBI Taxonomy" id="210632"/>
    <lineage>
        <taxon>Eukaryota</taxon>
        <taxon>Metazoa</taxon>
        <taxon>Chordata</taxon>
        <taxon>Craniata</taxon>
        <taxon>Vertebrata</taxon>
        <taxon>Euteleostomi</taxon>
        <taxon>Actinopterygii</taxon>
        <taxon>Neopterygii</taxon>
        <taxon>Teleostei</taxon>
        <taxon>Neoteleostei</taxon>
        <taxon>Acanthomorphata</taxon>
        <taxon>Ovalentaria</taxon>
        <taxon>Ambassidae</taxon>
        <taxon>Parambassis</taxon>
    </lineage>
</organism>
<dbReference type="GO" id="GO:0106274">
    <property type="term" value="F:NAD+-protein-arginine ADP-ribosyltransferase activity"/>
    <property type="evidence" value="ECO:0007669"/>
    <property type="project" value="UniProtKB-EC"/>
</dbReference>
<keyword evidence="7" id="KW-0520">NAD</keyword>
<protein>
    <recommendedName>
        <fullName evidence="7">NAD(P)(+)--arginine ADP-ribosyltransferase</fullName>
        <ecNumber evidence="7">2.4.2.31</ecNumber>
    </recommendedName>
    <alternativeName>
        <fullName evidence="7">Mono(ADP-ribosyl)transferase</fullName>
    </alternativeName>
</protein>
<keyword evidence="9" id="KW-1185">Reference proteome</keyword>
<dbReference type="EC" id="2.4.2.31" evidence="7"/>
<dbReference type="RefSeq" id="XP_028262570.1">
    <property type="nucleotide sequence ID" value="XM_028406769.1"/>
</dbReference>
<dbReference type="GO" id="GO:0003950">
    <property type="term" value="F:NAD+ poly-ADP-ribosyltransferase activity"/>
    <property type="evidence" value="ECO:0007669"/>
    <property type="project" value="TreeGrafter"/>
</dbReference>
<keyword evidence="5 7" id="KW-0521">NADP</keyword>
<evidence type="ECO:0000313" key="10">
    <source>
        <dbReference type="RefSeq" id="XP_028262570.1"/>
    </source>
</evidence>
<evidence type="ECO:0000256" key="6">
    <source>
        <dbReference type="ARBA" id="ARBA00047597"/>
    </source>
</evidence>
<dbReference type="AlphaFoldDB" id="A0A6P7I3M9"/>
<keyword evidence="4" id="KW-0548">Nucleotidyltransferase</keyword>
<dbReference type="InterPro" id="IPR000768">
    <property type="entry name" value="ART"/>
</dbReference>
<evidence type="ECO:0000256" key="7">
    <source>
        <dbReference type="RuleBase" id="RU361228"/>
    </source>
</evidence>
<sequence length="331" mass="38207">MTSLSNCATLCVLCAVLLLLYDDPFLILWWPQRPAERPRVTGLPLDMAPHSIDDMHDGCRTQAASAADLFGVRERHYDRNLGFAWTSAESEAKKPVHMYLKVDHAIVLHMYTKIKHIRQQLMQAVKTEKHKYSTDGFKFHYFYFYLTDAIQVLRHSQMPCRTTYHRTWRLFNQNTINANMRFGAFTWSSSNKHSFESDGNVSCFEIYTCFGADITYYSNSNQQGQVLIPTYEVFTITDVLMNEPWCRVVYKLQSTKTPKTDLNCRLNRQQQETYFGTVLSHWQRGGVVLMSACVIVLMISSFIIVKHKQKCYLAAVLAALLGLILIVLMLI</sequence>
<evidence type="ECO:0000256" key="4">
    <source>
        <dbReference type="ARBA" id="ARBA00022695"/>
    </source>
</evidence>
<dbReference type="Proteomes" id="UP000515145">
    <property type="component" value="Chromosome 1"/>
</dbReference>
<dbReference type="Pfam" id="PF01129">
    <property type="entry name" value="ART"/>
    <property type="match status" value="1"/>
</dbReference>
<keyword evidence="8" id="KW-1133">Transmembrane helix</keyword>
<dbReference type="GO" id="GO:0016779">
    <property type="term" value="F:nucleotidyltransferase activity"/>
    <property type="evidence" value="ECO:0007669"/>
    <property type="project" value="UniProtKB-KW"/>
</dbReference>
<keyword evidence="3 7" id="KW-0808">Transferase</keyword>
<dbReference type="Gene3D" id="3.90.176.10">
    <property type="entry name" value="Toxin ADP-ribosyltransferase, Chain A, domain 1"/>
    <property type="match status" value="1"/>
</dbReference>
<comment type="catalytic activity">
    <reaction evidence="6 7">
        <text>L-arginyl-[protein] + NAD(+) = N(omega)-(ADP-D-ribosyl)-L-arginyl-[protein] + nicotinamide + H(+)</text>
        <dbReference type="Rhea" id="RHEA:19149"/>
        <dbReference type="Rhea" id="RHEA-COMP:10532"/>
        <dbReference type="Rhea" id="RHEA-COMP:15087"/>
        <dbReference type="ChEBI" id="CHEBI:15378"/>
        <dbReference type="ChEBI" id="CHEBI:17154"/>
        <dbReference type="ChEBI" id="CHEBI:29965"/>
        <dbReference type="ChEBI" id="CHEBI:57540"/>
        <dbReference type="ChEBI" id="CHEBI:142554"/>
        <dbReference type="EC" id="2.4.2.31"/>
    </reaction>
</comment>
<evidence type="ECO:0000256" key="5">
    <source>
        <dbReference type="ARBA" id="ARBA00022857"/>
    </source>
</evidence>
<dbReference type="InterPro" id="IPR050999">
    <property type="entry name" value="ADP-ribosyltransferase_ARG"/>
</dbReference>
<keyword evidence="8" id="KW-0472">Membrane</keyword>
<proteinExistence type="inferred from homology"/>
<gene>
    <name evidence="10" type="primary">LOC114436489</name>
</gene>
<keyword evidence="8" id="KW-0812">Transmembrane</keyword>
<dbReference type="PANTHER" id="PTHR10339">
    <property type="entry name" value="ADP-RIBOSYLTRANSFERASE"/>
    <property type="match status" value="1"/>
</dbReference>
<dbReference type="InParanoid" id="A0A6P7I3M9"/>
<evidence type="ECO:0000256" key="1">
    <source>
        <dbReference type="ARBA" id="ARBA00009558"/>
    </source>
</evidence>
<evidence type="ECO:0000256" key="8">
    <source>
        <dbReference type="SAM" id="Phobius"/>
    </source>
</evidence>
<reference evidence="10" key="1">
    <citation type="submission" date="2025-08" db="UniProtKB">
        <authorList>
            <consortium name="RefSeq"/>
        </authorList>
    </citation>
    <scope>IDENTIFICATION</scope>
</reference>
<dbReference type="SUPFAM" id="SSF56399">
    <property type="entry name" value="ADP-ribosylation"/>
    <property type="match status" value="1"/>
</dbReference>
<evidence type="ECO:0000256" key="2">
    <source>
        <dbReference type="ARBA" id="ARBA00022676"/>
    </source>
</evidence>
<feature type="transmembrane region" description="Helical" evidence="8">
    <location>
        <begin position="287"/>
        <end position="305"/>
    </location>
</feature>
<accession>A0A6P7I3M9</accession>
<dbReference type="PRINTS" id="PR00970">
    <property type="entry name" value="RIBTRNSFRASE"/>
</dbReference>
<keyword evidence="2 7" id="KW-0328">Glycosyltransferase</keyword>
<dbReference type="PANTHER" id="PTHR10339:SF27">
    <property type="entry name" value="NAD(P)(+)--ARGININE ADP-RIBOSYLTRANSFERASE"/>
    <property type="match status" value="1"/>
</dbReference>
<evidence type="ECO:0000313" key="9">
    <source>
        <dbReference type="Proteomes" id="UP000515145"/>
    </source>
</evidence>
<feature type="transmembrane region" description="Helical" evidence="8">
    <location>
        <begin position="312"/>
        <end position="330"/>
    </location>
</feature>